<protein>
    <submittedName>
        <fullName evidence="1">Uncharacterized protein</fullName>
    </submittedName>
</protein>
<accession>A0ABY6LKA2</accession>
<reference evidence="1 2" key="1">
    <citation type="submission" date="2022-01" db="EMBL/GenBank/DDBJ databases">
        <title>A chromosomal length assembly of Cordylochernes scorpioides.</title>
        <authorList>
            <person name="Zeh D."/>
            <person name="Zeh J."/>
        </authorList>
    </citation>
    <scope>NUCLEOTIDE SEQUENCE [LARGE SCALE GENOMIC DNA]</scope>
    <source>
        <strain evidence="1">IN4F17</strain>
        <tissue evidence="1">Whole Body</tissue>
    </source>
</reference>
<dbReference type="EMBL" id="CP092881">
    <property type="protein sequence ID" value="UYV80827.1"/>
    <property type="molecule type" value="Genomic_DNA"/>
</dbReference>
<evidence type="ECO:0000313" key="2">
    <source>
        <dbReference type="Proteomes" id="UP001235939"/>
    </source>
</evidence>
<keyword evidence="2" id="KW-1185">Reference proteome</keyword>
<dbReference type="Pfam" id="PF14223">
    <property type="entry name" value="Retrotran_gag_2"/>
    <property type="match status" value="1"/>
</dbReference>
<sequence length="159" mass="18264">MTDSLVALILNCKTSKYIWIALHERYEGDKKKMIIEARNDVSRLTMRKEENWEEYLYRAEKLLEQARNLGADIQDQEFITSVIRGLPQKYNLVALQLNCQMKYFDRRIRPGSTEGIVVACAPSAAPEARALPVYHGYARGSVEVLEDGSHPRELLVAMY</sequence>
<dbReference type="Proteomes" id="UP001235939">
    <property type="component" value="Chromosome 19"/>
</dbReference>
<organism evidence="1 2">
    <name type="scientific">Cordylochernes scorpioides</name>
    <dbReference type="NCBI Taxonomy" id="51811"/>
    <lineage>
        <taxon>Eukaryota</taxon>
        <taxon>Metazoa</taxon>
        <taxon>Ecdysozoa</taxon>
        <taxon>Arthropoda</taxon>
        <taxon>Chelicerata</taxon>
        <taxon>Arachnida</taxon>
        <taxon>Pseudoscorpiones</taxon>
        <taxon>Cheliferoidea</taxon>
        <taxon>Chernetidae</taxon>
        <taxon>Cordylochernes</taxon>
    </lineage>
</organism>
<gene>
    <name evidence="1" type="ORF">LAZ67_19001891</name>
</gene>
<proteinExistence type="predicted"/>
<name>A0ABY6LKA2_9ARAC</name>
<evidence type="ECO:0000313" key="1">
    <source>
        <dbReference type="EMBL" id="UYV80827.1"/>
    </source>
</evidence>